<dbReference type="InterPro" id="IPR036770">
    <property type="entry name" value="Ankyrin_rpt-contain_sf"/>
</dbReference>
<dbReference type="KEGG" id="cfj:CFIO01_11621"/>
<dbReference type="Pfam" id="PF26082">
    <property type="entry name" value="zf-C2H2_AcuF"/>
    <property type="match status" value="1"/>
</dbReference>
<feature type="domain" description="C2H2-type" evidence="5">
    <location>
        <begin position="483"/>
        <end position="505"/>
    </location>
</feature>
<feature type="repeat" description="ANK" evidence="3">
    <location>
        <begin position="1270"/>
        <end position="1302"/>
    </location>
</feature>
<evidence type="ECO:0000256" key="1">
    <source>
        <dbReference type="ARBA" id="ARBA00022737"/>
    </source>
</evidence>
<reference evidence="6 7" key="1">
    <citation type="submission" date="2014-02" db="EMBL/GenBank/DDBJ databases">
        <title>The genome sequence of Colletotrichum fioriniae PJ7.</title>
        <authorList>
            <person name="Baroncelli R."/>
            <person name="Thon M.R."/>
        </authorList>
    </citation>
    <scope>NUCLEOTIDE SEQUENCE [LARGE SCALE GENOMIC DNA]</scope>
    <source>
        <strain evidence="6 7">PJ7</strain>
    </source>
</reference>
<dbReference type="Gene3D" id="3.40.50.300">
    <property type="entry name" value="P-loop containing nucleotide triphosphate hydrolases"/>
    <property type="match status" value="1"/>
</dbReference>
<sequence>MSSESPAPLMEATRSAIESFDVLVFNMEHADERFLKQISPLALKNQFDRFKLWAASLGALNHGRASLDFRLMDSSLMKSTLLKFLNELRHVISRSSEIVQGSRLPLEEALAQNSGEALEDFSDSDSSSSENTDRVFSNRTELGQNATETDQILSSLMKASFKIRQPLSRTAQLQHKAFNHKLSIRIDDTSTGDLLMAYSDFDRLHVEEMFRQFRKYTIRMDPRSAFRVSQRLGESGHYHDNLDRQLIDRWSKSITNRRRFFSYWKRHAFKLSRAAPLERAEDKHVPLRQFILATEQPNVQRPSEIQGSALQIQRAENSVGATWVSETDATKYEENLDDHDTMSTVSYASTALDIGGSTSRLPLPPSVITGQHEFLCPYCYVLCPSKEAKGKRWREHIRHDLQPYMCTYIDCADADVMFINRASWTEHESQAHRRIWRCFEHGMQFSSQGSLTAHLESFHCDLGVAQIQSISGLSVVSRDDERKACPFCLSFGPFKKDLINHMAFHMEELATFAISRSAGEKPEGDSLGTNSGATFGDRSADSLRSAGLDFSYEDLAESHTSSQVHLSEKTGPDGAPSSSAPGNIVRESDSDIWNFDWLKTDDHEASRDVFFRRWHSGTLTWFLASADFKLWSSGKGRLLFIHGVPGVGKSVLASVVAHSLENAVQLGVATLFCYGESTTNTEEVLLLSLLKQLSRSISSQPGKSLPLRQKTKDSPSHLELLEALKDVVAGFERVHIIVDGLDQLQDHTRMSLLRSLKKLNDQEVGVLITSRTIPHMLRDMEGWPTIAFNSKADDVRLWAREGKSTFRPQTPSDIAHVDDQVVRYSEGVHRFLFATFYLHLRGMTDSTWDRWDADPLNHFYASQMDRVVHSQHPELAVKLLGWVALSMKAITTTEAQAMFAFMDNIWPTNTSPRPSLDSIISSCAGLLIVDEKDTIRFFHSTGLKHFFENQEKWFLNVAREQAELCCKYLSLDAFESGACSTLTEYKMRLQSHPFYEYAALHWGRNAVTAFMRLKDPKKVKASRIYKTVKRLFASEAKSKAAYQALTANEESLGEPPPKIWVNLHLSVLYSFQQIVTEILPEVARHPDFLRDGSKARLIFLASISGNPVILEQLLQFMVTNIPRTLGRTLSPGEMAVELKLGQVLHMAVRSGQLDVVETLLNFHANEDVQGNQENLMCLAVEYQYHDIVFALLKAGISPNAANSLQKTPLGLAIERGHEDRVRLLLSHGADPNVSSSYDETPLSGAVITGKRSIIRVLLGYGANPNARTPIGHTPLELAIAIRDAKTTRLLLGYGADANAAQSLGGTLLVLAARGEGLEEIVDNLLHRGADPDLPDSSGKTALEIASGSGNKTTELILTKFKESVAAKRDDLTLGVLSAASNNLEEHLLDLLVEGGDANRGNSLYVASEKGFSAVVNALLMHGADPNAAGPDGTPLVIAAKNGYLGVVHALIAWGARLEEADINGKSALSHAAQRGHLSIVKLLFESGAREDKRDLHGNLPADLALQSGHLSTRRFLLELNYLQISRPGRFPKYLERVDRWVMANKGGSSQGEMPTFRIGAFTGEEVRFRSNEPEGAGFYDEY</sequence>
<evidence type="ECO:0000256" key="2">
    <source>
        <dbReference type="ARBA" id="ARBA00023043"/>
    </source>
</evidence>
<feature type="repeat" description="ANK" evidence="3">
    <location>
        <begin position="1237"/>
        <end position="1269"/>
    </location>
</feature>
<accession>A0A010QV43</accession>
<evidence type="ECO:0000259" key="5">
    <source>
        <dbReference type="SMART" id="SM00355"/>
    </source>
</evidence>
<evidence type="ECO:0000313" key="6">
    <source>
        <dbReference type="EMBL" id="EXF84067.1"/>
    </source>
</evidence>
<dbReference type="EMBL" id="JARH01000207">
    <property type="protein sequence ID" value="EXF84067.1"/>
    <property type="molecule type" value="Genomic_DNA"/>
</dbReference>
<feature type="domain" description="C2H2-type" evidence="5">
    <location>
        <begin position="436"/>
        <end position="459"/>
    </location>
</feature>
<dbReference type="Proteomes" id="UP000020467">
    <property type="component" value="Unassembled WGS sequence"/>
</dbReference>
<keyword evidence="2 3" id="KW-0040">ANK repeat</keyword>
<name>A0A010QV43_9PEZI</name>
<dbReference type="eggNOG" id="KOG4177">
    <property type="taxonomic scope" value="Eukaryota"/>
</dbReference>
<dbReference type="Gene3D" id="1.25.40.20">
    <property type="entry name" value="Ankyrin repeat-containing domain"/>
    <property type="match status" value="2"/>
</dbReference>
<dbReference type="SUPFAM" id="SSF48403">
    <property type="entry name" value="Ankyrin repeat"/>
    <property type="match status" value="1"/>
</dbReference>
<feature type="repeat" description="ANK" evidence="3">
    <location>
        <begin position="1144"/>
        <end position="1171"/>
    </location>
</feature>
<dbReference type="Pfam" id="PF24883">
    <property type="entry name" value="NPHP3_N"/>
    <property type="match status" value="1"/>
</dbReference>
<dbReference type="InterPro" id="IPR027417">
    <property type="entry name" value="P-loop_NTPase"/>
</dbReference>
<proteinExistence type="predicted"/>
<evidence type="ECO:0000256" key="3">
    <source>
        <dbReference type="PROSITE-ProRule" id="PRU00023"/>
    </source>
</evidence>
<dbReference type="InterPro" id="IPR013087">
    <property type="entry name" value="Znf_C2H2_type"/>
</dbReference>
<dbReference type="SMART" id="SM00355">
    <property type="entry name" value="ZnF_C2H2"/>
    <property type="match status" value="3"/>
</dbReference>
<dbReference type="PANTHER" id="PTHR24198:SF165">
    <property type="entry name" value="ANKYRIN REPEAT-CONTAINING PROTEIN-RELATED"/>
    <property type="match status" value="1"/>
</dbReference>
<dbReference type="OrthoDB" id="1577640at2759"/>
<dbReference type="Pfam" id="PF12796">
    <property type="entry name" value="Ank_2"/>
    <property type="match status" value="3"/>
</dbReference>
<feature type="domain" description="C2H2-type" evidence="5">
    <location>
        <begin position="404"/>
        <end position="432"/>
    </location>
</feature>
<keyword evidence="7" id="KW-1185">Reference proteome</keyword>
<organism evidence="6 7">
    <name type="scientific">Colletotrichum fioriniae PJ7</name>
    <dbReference type="NCBI Taxonomy" id="1445577"/>
    <lineage>
        <taxon>Eukaryota</taxon>
        <taxon>Fungi</taxon>
        <taxon>Dikarya</taxon>
        <taxon>Ascomycota</taxon>
        <taxon>Pezizomycotina</taxon>
        <taxon>Sordariomycetes</taxon>
        <taxon>Hypocreomycetidae</taxon>
        <taxon>Glomerellales</taxon>
        <taxon>Glomerellaceae</taxon>
        <taxon>Colletotrichum</taxon>
        <taxon>Colletotrichum acutatum species complex</taxon>
    </lineage>
</organism>
<dbReference type="HOGENOM" id="CLU_258985_0_0_1"/>
<feature type="region of interest" description="Disordered" evidence="4">
    <location>
        <begin position="561"/>
        <end position="586"/>
    </location>
</feature>
<evidence type="ECO:0000313" key="7">
    <source>
        <dbReference type="Proteomes" id="UP000020467"/>
    </source>
</evidence>
<keyword evidence="1" id="KW-0677">Repeat</keyword>
<dbReference type="PROSITE" id="PS50297">
    <property type="entry name" value="ANK_REP_REGION"/>
    <property type="match status" value="4"/>
</dbReference>
<feature type="repeat" description="ANK" evidence="3">
    <location>
        <begin position="1463"/>
        <end position="1495"/>
    </location>
</feature>
<dbReference type="SUPFAM" id="SSF52540">
    <property type="entry name" value="P-loop containing nucleoside triphosphate hydrolases"/>
    <property type="match status" value="1"/>
</dbReference>
<dbReference type="PROSITE" id="PS50088">
    <property type="entry name" value="ANK_REPEAT"/>
    <property type="match status" value="7"/>
</dbReference>
<dbReference type="PANTHER" id="PTHR24198">
    <property type="entry name" value="ANKYRIN REPEAT AND PROTEIN KINASE DOMAIN-CONTAINING PROTEIN"/>
    <property type="match status" value="1"/>
</dbReference>
<dbReference type="SMART" id="SM00248">
    <property type="entry name" value="ANK"/>
    <property type="match status" value="11"/>
</dbReference>
<comment type="caution">
    <text evidence="6">The sequence shown here is derived from an EMBL/GenBank/DDBJ whole genome shotgun (WGS) entry which is preliminary data.</text>
</comment>
<feature type="repeat" description="ANK" evidence="3">
    <location>
        <begin position="1303"/>
        <end position="1336"/>
    </location>
</feature>
<evidence type="ECO:0000256" key="4">
    <source>
        <dbReference type="SAM" id="MobiDB-lite"/>
    </source>
</evidence>
<protein>
    <recommendedName>
        <fullName evidence="5">C2H2-type domain-containing protein</fullName>
    </recommendedName>
</protein>
<feature type="repeat" description="ANK" evidence="3">
    <location>
        <begin position="1430"/>
        <end position="1462"/>
    </location>
</feature>
<dbReference type="InterPro" id="IPR056884">
    <property type="entry name" value="NPHP3-like_N"/>
</dbReference>
<dbReference type="InterPro" id="IPR058925">
    <property type="entry name" value="zf-C2H2_AcuF"/>
</dbReference>
<feature type="repeat" description="ANK" evidence="3">
    <location>
        <begin position="1204"/>
        <end position="1236"/>
    </location>
</feature>
<gene>
    <name evidence="6" type="ORF">CFIO01_11621</name>
</gene>
<feature type="region of interest" description="Disordered" evidence="4">
    <location>
        <begin position="117"/>
        <end position="141"/>
    </location>
</feature>
<dbReference type="InterPro" id="IPR002110">
    <property type="entry name" value="Ankyrin_rpt"/>
</dbReference>